<accession>A0ABQ2K9W0</accession>
<sequence>MLSAGRLAGRRATALAAAAAATALLVAPVVGSEPAAATTAPAAEGPTLTIAPTDPLLSEGEELELELRLENPGDAVLPASTVEVLLTSSPIGTRYGLSRWFEGQALFASAPVAQVEVPAAAAGDAATATVTIDAEALGLDGRQWGAYGIGATDGSLAMATSVVVRDEPGESSPTRLALAAPIDSGATEGLLDADDLERTTALGGQAREALDAAIDAGATIGADPLLAASAAALGEDAPQAAEAWLERVDRPETYPLQFGNADPIAQVRAGAYPVEPIGIPRDDAPMLPPGAAAIGTRQPVIDATAAVLTADDLRGLGTAGTVVLTTANLDELLVGSTPSAHARVEGVDVVAADAELQSLVRAAGRDEGVAASDSRARALGLLATVTRERPSDPRTLAAMLPASSTGDVAALLADLDDATFVETVGIDAALDAPVRDAVLAADDDPQRDAGAQLVRAALDQEAEAAQVASIVDDPSTLLAGLRLDLLLALPDAGRSVTEADRVAIDGVAGALADIRHAVRIVGGSDIQAVGTSLPLPITLTNELEVETTVVLTVRPSNALVTVPDPEVEVTVAPGSQQRVQVPIEIVGAGTVLMIAQLQTPDGVSLGQIQTVRVAARPTIEAVVAWTLGIGIALLLGFGVWRSVRKRRSGEARGDLDDRTTRRRTEPNPIIEETA</sequence>
<dbReference type="Proteomes" id="UP000626982">
    <property type="component" value="Unassembled WGS sequence"/>
</dbReference>
<keyword evidence="2" id="KW-1133">Transmembrane helix</keyword>
<comment type="caution">
    <text evidence="4">The sequence shown here is derived from an EMBL/GenBank/DDBJ whole genome shotgun (WGS) entry which is preliminary data.</text>
</comment>
<dbReference type="InterPro" id="IPR046112">
    <property type="entry name" value="DUF6049"/>
</dbReference>
<evidence type="ECO:0000313" key="5">
    <source>
        <dbReference type="Proteomes" id="UP000626982"/>
    </source>
</evidence>
<keyword evidence="3" id="KW-0732">Signal</keyword>
<proteinExistence type="predicted"/>
<evidence type="ECO:0000256" key="1">
    <source>
        <dbReference type="SAM" id="MobiDB-lite"/>
    </source>
</evidence>
<reference evidence="5" key="1">
    <citation type="journal article" date="2019" name="Int. J. Syst. Evol. Microbiol.">
        <title>The Global Catalogue of Microorganisms (GCM) 10K type strain sequencing project: providing services to taxonomists for standard genome sequencing and annotation.</title>
        <authorList>
            <consortium name="The Broad Institute Genomics Platform"/>
            <consortium name="The Broad Institute Genome Sequencing Center for Infectious Disease"/>
            <person name="Wu L."/>
            <person name="Ma J."/>
        </authorList>
    </citation>
    <scope>NUCLEOTIDE SEQUENCE [LARGE SCALE GENOMIC DNA]</scope>
    <source>
        <strain evidence="5">CGMCC 1.6960</strain>
    </source>
</reference>
<name>A0ABQ2K9W0_9MICO</name>
<feature type="compositionally biased region" description="Basic and acidic residues" evidence="1">
    <location>
        <begin position="648"/>
        <end position="665"/>
    </location>
</feature>
<feature type="region of interest" description="Disordered" evidence="1">
    <location>
        <begin position="648"/>
        <end position="674"/>
    </location>
</feature>
<evidence type="ECO:0000313" key="4">
    <source>
        <dbReference type="EMBL" id="GGN77229.1"/>
    </source>
</evidence>
<feature type="transmembrane region" description="Helical" evidence="2">
    <location>
        <begin position="622"/>
        <end position="640"/>
    </location>
</feature>
<keyword evidence="2" id="KW-0472">Membrane</keyword>
<evidence type="ECO:0000256" key="3">
    <source>
        <dbReference type="SAM" id="SignalP"/>
    </source>
</evidence>
<evidence type="ECO:0000256" key="2">
    <source>
        <dbReference type="SAM" id="Phobius"/>
    </source>
</evidence>
<feature type="signal peptide" evidence="3">
    <location>
        <begin position="1"/>
        <end position="32"/>
    </location>
</feature>
<keyword evidence="5" id="KW-1185">Reference proteome</keyword>
<organism evidence="4 5">
    <name type="scientific">Agrococcus terreus</name>
    <dbReference type="NCBI Taxonomy" id="574649"/>
    <lineage>
        <taxon>Bacteria</taxon>
        <taxon>Bacillati</taxon>
        <taxon>Actinomycetota</taxon>
        <taxon>Actinomycetes</taxon>
        <taxon>Micrococcales</taxon>
        <taxon>Microbacteriaceae</taxon>
        <taxon>Agrococcus</taxon>
    </lineage>
</organism>
<dbReference type="RefSeq" id="WP_188714982.1">
    <property type="nucleotide sequence ID" value="NZ_BAABBD010000001.1"/>
</dbReference>
<gene>
    <name evidence="4" type="ORF">GCM10010968_01490</name>
</gene>
<protein>
    <submittedName>
        <fullName evidence="4">Uncharacterized protein</fullName>
    </submittedName>
</protein>
<dbReference type="EMBL" id="BMLM01000001">
    <property type="protein sequence ID" value="GGN77229.1"/>
    <property type="molecule type" value="Genomic_DNA"/>
</dbReference>
<dbReference type="Pfam" id="PF19516">
    <property type="entry name" value="DUF6049"/>
    <property type="match status" value="1"/>
</dbReference>
<keyword evidence="2" id="KW-0812">Transmembrane</keyword>
<feature type="chain" id="PRO_5046025795" evidence="3">
    <location>
        <begin position="33"/>
        <end position="674"/>
    </location>
</feature>